<organism evidence="2 3">
    <name type="scientific">Penicillium roqueforti (strain FM164)</name>
    <dbReference type="NCBI Taxonomy" id="1365484"/>
    <lineage>
        <taxon>Eukaryota</taxon>
        <taxon>Fungi</taxon>
        <taxon>Dikarya</taxon>
        <taxon>Ascomycota</taxon>
        <taxon>Pezizomycotina</taxon>
        <taxon>Eurotiomycetes</taxon>
        <taxon>Eurotiomycetidae</taxon>
        <taxon>Eurotiales</taxon>
        <taxon>Aspergillaceae</taxon>
        <taxon>Penicillium</taxon>
    </lineage>
</organism>
<name>W6QCS8_PENRF</name>
<sequence>MLAAQKQAEIIHNVSGALDKYESKLSEINLKAIYRSGPTPNFHSESIAPTTTSANFSSHSGMDTRLTEKRMELKRHLK</sequence>
<gene>
    <name evidence="2" type="ORF">PROQFM164_S03g000984</name>
</gene>
<dbReference type="EMBL" id="HG792017">
    <property type="protein sequence ID" value="CDM34260.1"/>
    <property type="molecule type" value="Genomic_DNA"/>
</dbReference>
<proteinExistence type="predicted"/>
<dbReference type="Proteomes" id="UP000030686">
    <property type="component" value="Unassembled WGS sequence"/>
</dbReference>
<evidence type="ECO:0000313" key="3">
    <source>
        <dbReference type="Proteomes" id="UP000030686"/>
    </source>
</evidence>
<dbReference type="AlphaFoldDB" id="W6QCS8"/>
<reference evidence="2" key="1">
    <citation type="journal article" date="2014" name="Nat. Commun.">
        <title>Multiple recent horizontal transfers of a large genomic region in cheese making fungi.</title>
        <authorList>
            <person name="Cheeseman K."/>
            <person name="Ropars J."/>
            <person name="Renault P."/>
            <person name="Dupont J."/>
            <person name="Gouzy J."/>
            <person name="Branca A."/>
            <person name="Abraham A.L."/>
            <person name="Ceppi M."/>
            <person name="Conseiller E."/>
            <person name="Debuchy R."/>
            <person name="Malagnac F."/>
            <person name="Goarin A."/>
            <person name="Silar P."/>
            <person name="Lacoste S."/>
            <person name="Sallet E."/>
            <person name="Bensimon A."/>
            <person name="Giraud T."/>
            <person name="Brygoo Y."/>
        </authorList>
    </citation>
    <scope>NUCLEOTIDE SEQUENCE [LARGE SCALE GENOMIC DNA]</scope>
    <source>
        <strain evidence="2">FM164</strain>
    </source>
</reference>
<keyword evidence="3" id="KW-1185">Reference proteome</keyword>
<accession>W6QCS8</accession>
<feature type="compositionally biased region" description="Polar residues" evidence="1">
    <location>
        <begin position="39"/>
        <end position="61"/>
    </location>
</feature>
<evidence type="ECO:0000256" key="1">
    <source>
        <dbReference type="SAM" id="MobiDB-lite"/>
    </source>
</evidence>
<feature type="region of interest" description="Disordered" evidence="1">
    <location>
        <begin position="39"/>
        <end position="63"/>
    </location>
</feature>
<evidence type="ECO:0000313" key="2">
    <source>
        <dbReference type="EMBL" id="CDM34260.1"/>
    </source>
</evidence>
<protein>
    <submittedName>
        <fullName evidence="2">Genomic scaffold, ProqFM164S03</fullName>
    </submittedName>
</protein>